<dbReference type="EMBL" id="DQTV01000066">
    <property type="protein sequence ID" value="HIP57132.1"/>
    <property type="molecule type" value="Genomic_DNA"/>
</dbReference>
<protein>
    <submittedName>
        <fullName evidence="3">DUF434 domain-containing protein</fullName>
    </submittedName>
</protein>
<sequence>MSSDILTRLADAAIDYRYLLDRGYPQKQALDLVASRYGLSQEYKLALYRCVHTSELSARVREKIIGLDDVARYGGIVIDFYNVTLTILAAYLRQPVFLCDDCLVRDVRGSKVKHEEREAFMEIVKLLSEVIACHGIRHVVVVADRRVSWSALHVEYLRNLLERRGVIVSSLLSDRTDSDVLAKARVEGYPIASTDIVVLQRAEILVPLVNTLFTMFRVEPNFNFASLFNTSCDHAFSYAKSCIEK</sequence>
<organism evidence="3 4">
    <name type="scientific">Ignisphaera aggregans</name>
    <dbReference type="NCBI Taxonomy" id="334771"/>
    <lineage>
        <taxon>Archaea</taxon>
        <taxon>Thermoproteota</taxon>
        <taxon>Thermoprotei</taxon>
        <taxon>Desulfurococcales</taxon>
        <taxon>Desulfurococcaceae</taxon>
        <taxon>Ignisphaera</taxon>
    </lineage>
</organism>
<dbReference type="Pfam" id="PF18481">
    <property type="entry name" value="DUF5616"/>
    <property type="match status" value="1"/>
</dbReference>
<dbReference type="AlphaFoldDB" id="A0A832YZ10"/>
<dbReference type="InterPro" id="IPR041652">
    <property type="entry name" value="DUF5616"/>
</dbReference>
<feature type="domain" description="DUF434" evidence="1">
    <location>
        <begin position="8"/>
        <end position="63"/>
    </location>
</feature>
<feature type="domain" description="DUF5616" evidence="2">
    <location>
        <begin position="75"/>
        <end position="209"/>
    </location>
</feature>
<reference evidence="3" key="1">
    <citation type="journal article" date="2020" name="ISME J.">
        <title>Gammaproteobacteria mediating utilization of methyl-, sulfur- and petroleum organic compounds in deep ocean hydrothermal plumes.</title>
        <authorList>
            <person name="Zhou Z."/>
            <person name="Liu Y."/>
            <person name="Pan J."/>
            <person name="Cron B.R."/>
            <person name="Toner B.M."/>
            <person name="Anantharaman K."/>
            <person name="Breier J.A."/>
            <person name="Dick G.J."/>
            <person name="Li M."/>
        </authorList>
    </citation>
    <scope>NUCLEOTIDE SEQUENCE</scope>
    <source>
        <strain evidence="3">SZUA-1435</strain>
    </source>
</reference>
<name>A0A832YZ10_9CREN</name>
<evidence type="ECO:0000259" key="2">
    <source>
        <dbReference type="Pfam" id="PF18481"/>
    </source>
</evidence>
<dbReference type="Pfam" id="PF04256">
    <property type="entry name" value="DUF434"/>
    <property type="match status" value="1"/>
</dbReference>
<evidence type="ECO:0000259" key="1">
    <source>
        <dbReference type="Pfam" id="PF04256"/>
    </source>
</evidence>
<comment type="caution">
    <text evidence="3">The sequence shown here is derived from an EMBL/GenBank/DDBJ whole genome shotgun (WGS) entry which is preliminary data.</text>
</comment>
<evidence type="ECO:0000313" key="3">
    <source>
        <dbReference type="EMBL" id="HIP57132.1"/>
    </source>
</evidence>
<evidence type="ECO:0000313" key="4">
    <source>
        <dbReference type="Proteomes" id="UP000605805"/>
    </source>
</evidence>
<dbReference type="PANTHER" id="PTHR42252">
    <property type="entry name" value="DUF5616 DOMAIN-CONTAINING PROTEIN"/>
    <property type="match status" value="1"/>
</dbReference>
<dbReference type="Proteomes" id="UP000605805">
    <property type="component" value="Unassembled WGS sequence"/>
</dbReference>
<dbReference type="InterPro" id="IPR007368">
    <property type="entry name" value="DUF434"/>
</dbReference>
<dbReference type="PANTHER" id="PTHR42252:SF1">
    <property type="entry name" value="DUF434 DOMAIN-CONTAINING PROTEIN"/>
    <property type="match status" value="1"/>
</dbReference>
<accession>A0A832YZ10</accession>
<gene>
    <name evidence="3" type="ORF">EYH02_03570</name>
</gene>
<proteinExistence type="predicted"/>